<dbReference type="Proteomes" id="UP000002402">
    <property type="component" value="Chromosome"/>
</dbReference>
<keyword evidence="2" id="KW-1185">Reference proteome</keyword>
<dbReference type="KEGG" id="mxa:MXAN_0600"/>
<evidence type="ECO:0000313" key="1">
    <source>
        <dbReference type="EMBL" id="ABF87102.1"/>
    </source>
</evidence>
<proteinExistence type="predicted"/>
<dbReference type="AlphaFoldDB" id="Q1DEQ5"/>
<dbReference type="EnsemblBacteria" id="ABF87102">
    <property type="protein sequence ID" value="ABF87102"/>
    <property type="gene ID" value="MXAN_0600"/>
</dbReference>
<dbReference type="EMBL" id="CP000113">
    <property type="protein sequence ID" value="ABF87102.1"/>
    <property type="molecule type" value="Genomic_DNA"/>
</dbReference>
<organism evidence="1 2">
    <name type="scientific">Myxococcus xanthus (strain DK1622)</name>
    <dbReference type="NCBI Taxonomy" id="246197"/>
    <lineage>
        <taxon>Bacteria</taxon>
        <taxon>Pseudomonadati</taxon>
        <taxon>Myxococcota</taxon>
        <taxon>Myxococcia</taxon>
        <taxon>Myxococcales</taxon>
        <taxon>Cystobacterineae</taxon>
        <taxon>Myxococcaceae</taxon>
        <taxon>Myxococcus</taxon>
    </lineage>
</organism>
<reference evidence="1 2" key="1">
    <citation type="journal article" date="2006" name="Proc. Natl. Acad. Sci. U.S.A.">
        <title>Evolution of sensory complexity recorded in a myxobacterial genome.</title>
        <authorList>
            <person name="Goldman B.S."/>
            <person name="Nierman W.C."/>
            <person name="Kaiser D."/>
            <person name="Slater S.C."/>
            <person name="Durkin A.S."/>
            <person name="Eisen J.A."/>
            <person name="Ronning C.M."/>
            <person name="Barbazuk W.B."/>
            <person name="Blanchard M."/>
            <person name="Field C."/>
            <person name="Halling C."/>
            <person name="Hinkle G."/>
            <person name="Iartchuk O."/>
            <person name="Kim H.S."/>
            <person name="Mackenzie C."/>
            <person name="Madupu R."/>
            <person name="Miller N."/>
            <person name="Shvartsbeyn A."/>
            <person name="Sullivan S.A."/>
            <person name="Vaudin M."/>
            <person name="Wiegand R."/>
            <person name="Kaplan H.B."/>
        </authorList>
    </citation>
    <scope>NUCLEOTIDE SEQUENCE [LARGE SCALE GENOMIC DNA]</scope>
    <source>
        <strain evidence="2">DK1622</strain>
    </source>
</reference>
<protein>
    <submittedName>
        <fullName evidence="1">Uncharacterized protein</fullName>
    </submittedName>
</protein>
<sequence>MRDALPTAGLFRTLALSNLPFSSSAVAHLFGEQIGELNSCVTERGALLVLCDGTRGLLRYASFEVGISPEEAA</sequence>
<name>Q1DEQ5_MYXXD</name>
<accession>Q1DEQ5</accession>
<gene>
    <name evidence="1" type="ordered locus">MXAN_0600</name>
</gene>
<dbReference type="HOGENOM" id="CLU_2700912_0_0_7"/>
<evidence type="ECO:0000313" key="2">
    <source>
        <dbReference type="Proteomes" id="UP000002402"/>
    </source>
</evidence>